<sequence length="317" mass="35044">MNSFQTTGFHGQSVQFSPFYDSKLLVGATQKYGFAGTGRVFVLQLNAVPVCLERKIDVPAPLFDAKWSEKNQDVVHIALGNGSILTYHTDNPQSVPVRAWNEHTAEVVNLSTSTVDKELLASASWDGSVKIWSPSFPSSLQTLQGHKGRVHKVAFHYRSVNTLASAGADGSLKVWDIRLRVPTCQIPVNGEATATDWNKYKPDIIYVASTNNTIQGFDVRQPGKSLITLSGHRLAVSSLKTAPHFSDQLATASFDMTACVWNLTSGFQQSVMNKHTEFVRDVDWSLWGDGTFLASTGWDEMVYLWRTSILGNHNTLH</sequence>
<evidence type="ECO:0000256" key="2">
    <source>
        <dbReference type="ARBA" id="ARBA00004514"/>
    </source>
</evidence>
<dbReference type="Gene3D" id="2.130.10.10">
    <property type="entry name" value="YVTN repeat-like/Quinoprotein amine dehydrogenase"/>
    <property type="match status" value="1"/>
</dbReference>
<dbReference type="PROSITE" id="PS00678">
    <property type="entry name" value="WD_REPEATS_1"/>
    <property type="match status" value="2"/>
</dbReference>
<dbReference type="PANTHER" id="PTHR46027:SF1">
    <property type="entry name" value="PEROXISOMAL TARGETING SIGNAL 2 RECEPTOR"/>
    <property type="match status" value="1"/>
</dbReference>
<accession>B6JVB9</accession>
<dbReference type="InterPro" id="IPR001680">
    <property type="entry name" value="WD40_rpt"/>
</dbReference>
<evidence type="ECO:0000256" key="11">
    <source>
        <dbReference type="PROSITE-ProRule" id="PRU00221"/>
    </source>
</evidence>
<comment type="subcellular location">
    <subcellularLocation>
        <location evidence="2">Cytoplasm</location>
        <location evidence="2">Cytosol</location>
    </subcellularLocation>
    <subcellularLocation>
        <location evidence="1">Peroxisome matrix</location>
    </subcellularLocation>
</comment>
<dbReference type="SUPFAM" id="SSF50978">
    <property type="entry name" value="WD40 repeat-like"/>
    <property type="match status" value="1"/>
</dbReference>
<keyword evidence="8" id="KW-0576">Peroxisome</keyword>
<dbReference type="PROSITE" id="PS50294">
    <property type="entry name" value="WD_REPEATS_REGION"/>
    <property type="match status" value="2"/>
</dbReference>
<evidence type="ECO:0000256" key="1">
    <source>
        <dbReference type="ARBA" id="ARBA00004253"/>
    </source>
</evidence>
<dbReference type="InterPro" id="IPR036322">
    <property type="entry name" value="WD40_repeat_dom_sf"/>
</dbReference>
<dbReference type="JaponicusDB" id="SJAG_00326">
    <property type="gene designation" value="pex7"/>
</dbReference>
<dbReference type="PROSITE" id="PS50082">
    <property type="entry name" value="WD_REPEATS_2"/>
    <property type="match status" value="3"/>
</dbReference>
<keyword evidence="5 11" id="KW-0853">WD repeat</keyword>
<evidence type="ECO:0000256" key="5">
    <source>
        <dbReference type="ARBA" id="ARBA00022574"/>
    </source>
</evidence>
<dbReference type="InterPro" id="IPR044536">
    <property type="entry name" value="PEX7"/>
</dbReference>
<name>B6JVB9_SCHJY</name>
<keyword evidence="4" id="KW-0963">Cytoplasm</keyword>
<dbReference type="GO" id="GO:0005053">
    <property type="term" value="F:peroxisome matrix targeting signal-2 binding"/>
    <property type="evidence" value="ECO:0000318"/>
    <property type="project" value="GO_Central"/>
</dbReference>
<keyword evidence="14" id="KW-1185">Reference proteome</keyword>
<evidence type="ECO:0000256" key="3">
    <source>
        <dbReference type="ARBA" id="ARBA00022448"/>
    </source>
</evidence>
<gene>
    <name evidence="13" type="primary">pex7</name>
    <name evidence="12" type="ORF">SJAG_00326</name>
</gene>
<evidence type="ECO:0000256" key="7">
    <source>
        <dbReference type="ARBA" id="ARBA00022927"/>
    </source>
</evidence>
<evidence type="ECO:0000256" key="9">
    <source>
        <dbReference type="ARBA" id="ARBA00024017"/>
    </source>
</evidence>
<organism evidence="12 14">
    <name type="scientific">Schizosaccharomyces japonicus (strain yFS275 / FY16936)</name>
    <name type="common">Fission yeast</name>
    <dbReference type="NCBI Taxonomy" id="402676"/>
    <lineage>
        <taxon>Eukaryota</taxon>
        <taxon>Fungi</taxon>
        <taxon>Dikarya</taxon>
        <taxon>Ascomycota</taxon>
        <taxon>Taphrinomycotina</taxon>
        <taxon>Schizosaccharomycetes</taxon>
        <taxon>Schizosaccharomycetales</taxon>
        <taxon>Schizosaccharomycetaceae</taxon>
        <taxon>Schizosaccharomyces</taxon>
    </lineage>
</organism>
<dbReference type="InterPro" id="IPR019775">
    <property type="entry name" value="WD40_repeat_CS"/>
</dbReference>
<evidence type="ECO:0000313" key="12">
    <source>
        <dbReference type="EMBL" id="EEB05320.1"/>
    </source>
</evidence>
<evidence type="ECO:0000313" key="13">
    <source>
        <dbReference type="JaponicusDB" id="SJAG_00326"/>
    </source>
</evidence>
<dbReference type="GO" id="GO:0005782">
    <property type="term" value="C:peroxisomal matrix"/>
    <property type="evidence" value="ECO:0000318"/>
    <property type="project" value="GO_Central"/>
</dbReference>
<dbReference type="OrthoDB" id="273771at2759"/>
<feature type="repeat" description="WD" evidence="11">
    <location>
        <begin position="229"/>
        <end position="271"/>
    </location>
</feature>
<evidence type="ECO:0000256" key="8">
    <source>
        <dbReference type="ARBA" id="ARBA00023140"/>
    </source>
</evidence>
<evidence type="ECO:0000256" key="10">
    <source>
        <dbReference type="ARBA" id="ARBA00032565"/>
    </source>
</evidence>
<reference evidence="12 14" key="1">
    <citation type="journal article" date="2011" name="Science">
        <title>Comparative functional genomics of the fission yeasts.</title>
        <authorList>
            <person name="Rhind N."/>
            <person name="Chen Z."/>
            <person name="Yassour M."/>
            <person name="Thompson D.A."/>
            <person name="Haas B.J."/>
            <person name="Habib N."/>
            <person name="Wapinski I."/>
            <person name="Roy S."/>
            <person name="Lin M.F."/>
            <person name="Heiman D.I."/>
            <person name="Young S.K."/>
            <person name="Furuya K."/>
            <person name="Guo Y."/>
            <person name="Pidoux A."/>
            <person name="Chen H.M."/>
            <person name="Robbertse B."/>
            <person name="Goldberg J.M."/>
            <person name="Aoki K."/>
            <person name="Bayne E.H."/>
            <person name="Berlin A.M."/>
            <person name="Desjardins C.A."/>
            <person name="Dobbs E."/>
            <person name="Dukaj L."/>
            <person name="Fan L."/>
            <person name="FitzGerald M.G."/>
            <person name="French C."/>
            <person name="Gujja S."/>
            <person name="Hansen K."/>
            <person name="Keifenheim D."/>
            <person name="Levin J.Z."/>
            <person name="Mosher R.A."/>
            <person name="Mueller C.A."/>
            <person name="Pfiffner J."/>
            <person name="Priest M."/>
            <person name="Russ C."/>
            <person name="Smialowska A."/>
            <person name="Swoboda P."/>
            <person name="Sykes S.M."/>
            <person name="Vaughn M."/>
            <person name="Vengrova S."/>
            <person name="Yoder R."/>
            <person name="Zeng Q."/>
            <person name="Allshire R."/>
            <person name="Baulcombe D."/>
            <person name="Birren B.W."/>
            <person name="Brown W."/>
            <person name="Ekwall K."/>
            <person name="Kellis M."/>
            <person name="Leatherwood J."/>
            <person name="Levin H."/>
            <person name="Margalit H."/>
            <person name="Martienssen R."/>
            <person name="Nieduszynski C.A."/>
            <person name="Spatafora J.W."/>
            <person name="Friedman N."/>
            <person name="Dalgaard J.Z."/>
            <person name="Baumann P."/>
            <person name="Niki H."/>
            <person name="Regev A."/>
            <person name="Nusbaum C."/>
        </authorList>
    </citation>
    <scope>NUCLEOTIDE SEQUENCE [LARGE SCALE GENOMIC DNA]</scope>
    <source>
        <strain evidence="14">yFS275 / FY16936</strain>
    </source>
</reference>
<evidence type="ECO:0000313" key="14">
    <source>
        <dbReference type="Proteomes" id="UP000001744"/>
    </source>
</evidence>
<dbReference type="PANTHER" id="PTHR46027">
    <property type="entry name" value="PEROXISOMAL TARGETING SIGNAL 2 RECEPTOR"/>
    <property type="match status" value="1"/>
</dbReference>
<dbReference type="RefSeq" id="XP_002171613.1">
    <property type="nucleotide sequence ID" value="XM_002171577.2"/>
</dbReference>
<evidence type="ECO:0000256" key="6">
    <source>
        <dbReference type="ARBA" id="ARBA00022737"/>
    </source>
</evidence>
<feature type="repeat" description="WD" evidence="11">
    <location>
        <begin position="143"/>
        <end position="178"/>
    </location>
</feature>
<comment type="similarity">
    <text evidence="9">Belongs to the WD repeat peroxin-7 family.</text>
</comment>
<dbReference type="InterPro" id="IPR015943">
    <property type="entry name" value="WD40/YVTN_repeat-like_dom_sf"/>
</dbReference>
<dbReference type="Proteomes" id="UP000001744">
    <property type="component" value="Unassembled WGS sequence"/>
</dbReference>
<keyword evidence="7" id="KW-0653">Protein transport</keyword>
<protein>
    <recommendedName>
        <fullName evidence="10">Peroxin-7</fullName>
    </recommendedName>
</protein>
<dbReference type="VEuPathDB" id="FungiDB:SJAG_00326"/>
<keyword evidence="6" id="KW-0677">Repeat</keyword>
<evidence type="ECO:0000256" key="4">
    <source>
        <dbReference type="ARBA" id="ARBA00022490"/>
    </source>
</evidence>
<dbReference type="GeneID" id="7049638"/>
<dbReference type="Pfam" id="PF00400">
    <property type="entry name" value="WD40"/>
    <property type="match status" value="4"/>
</dbReference>
<dbReference type="PRINTS" id="PR00320">
    <property type="entry name" value="GPROTEINBRPT"/>
</dbReference>
<feature type="repeat" description="WD" evidence="11">
    <location>
        <begin position="100"/>
        <end position="142"/>
    </location>
</feature>
<dbReference type="eggNOG" id="KOG0277">
    <property type="taxonomic scope" value="Eukaryota"/>
</dbReference>
<dbReference type="GO" id="GO:0005829">
    <property type="term" value="C:cytosol"/>
    <property type="evidence" value="ECO:0000318"/>
    <property type="project" value="GO_Central"/>
</dbReference>
<dbReference type="EMBL" id="KE651166">
    <property type="protein sequence ID" value="EEB05320.1"/>
    <property type="molecule type" value="Genomic_DNA"/>
</dbReference>
<dbReference type="HOGENOM" id="CLU_046581_1_0_1"/>
<dbReference type="AlphaFoldDB" id="B6JVB9"/>
<dbReference type="GO" id="GO:0016558">
    <property type="term" value="P:protein import into peroxisome matrix"/>
    <property type="evidence" value="ECO:0000318"/>
    <property type="project" value="GO_Central"/>
</dbReference>
<dbReference type="SMART" id="SM00320">
    <property type="entry name" value="WD40"/>
    <property type="match status" value="5"/>
</dbReference>
<dbReference type="InterPro" id="IPR020472">
    <property type="entry name" value="WD40_PAC1"/>
</dbReference>
<dbReference type="STRING" id="402676.B6JVB9"/>
<proteinExistence type="inferred from homology"/>
<keyword evidence="3" id="KW-0813">Transport</keyword>
<dbReference type="OMA" id="FAVHWNL"/>